<evidence type="ECO:0000256" key="5">
    <source>
        <dbReference type="PIRSR" id="PIRSR601834-1"/>
    </source>
</evidence>
<protein>
    <submittedName>
        <fullName evidence="7">Ferredoxin reductase-like protein</fullName>
    </submittedName>
</protein>
<evidence type="ECO:0000259" key="6">
    <source>
        <dbReference type="PROSITE" id="PS51384"/>
    </source>
</evidence>
<feature type="binding site" evidence="5">
    <location>
        <position position="104"/>
    </location>
    <ligand>
        <name>FAD</name>
        <dbReference type="ChEBI" id="CHEBI:57692"/>
    </ligand>
</feature>
<accession>A0A1E7ENU0</accession>
<evidence type="ECO:0000256" key="2">
    <source>
        <dbReference type="ARBA" id="ARBA00022630"/>
    </source>
</evidence>
<dbReference type="OrthoDB" id="37344at2759"/>
<keyword evidence="8" id="KW-1185">Reference proteome</keyword>
<dbReference type="SUPFAM" id="SSF52343">
    <property type="entry name" value="Ferredoxin reductase-like, C-terminal NADP-linked domain"/>
    <property type="match status" value="1"/>
</dbReference>
<dbReference type="InterPro" id="IPR017927">
    <property type="entry name" value="FAD-bd_FR_type"/>
</dbReference>
<dbReference type="InterPro" id="IPR017938">
    <property type="entry name" value="Riboflavin_synthase-like_b-brl"/>
</dbReference>
<sequence length="260" mass="29372">MSTVAAVFATEVPWYTGVPTKLLNKTTLIAASTDHLPVYTLTFEIPKNATFTGRAKPHSEVRIDMGDVVKMVIPNYKPKSYSMSALRDDEFDITLKVYPNGRASGFLDRLQIGEEMNTFGISANRSRQKGEYVGIVAYGVGITEGLPIAKAELEKGDAKRVVLLWASRTFDDTFWNEDIASLMKQYPNTFKMVHILSREKRDGCLHGRVNPEVLQHVFQPTDSEDARFLSVGTKEMMRMTDEYFASNSFHMPKHHLIPKM</sequence>
<gene>
    <name evidence="7" type="ORF">FRACYDRAFT_221115</name>
</gene>
<comment type="cofactor">
    <cofactor evidence="1 5">
        <name>FAD</name>
        <dbReference type="ChEBI" id="CHEBI:57692"/>
    </cofactor>
</comment>
<dbReference type="InterPro" id="IPR039261">
    <property type="entry name" value="FNR_nucleotide-bd"/>
</dbReference>
<evidence type="ECO:0000313" key="8">
    <source>
        <dbReference type="Proteomes" id="UP000095751"/>
    </source>
</evidence>
<reference evidence="7 8" key="1">
    <citation type="submission" date="2016-09" db="EMBL/GenBank/DDBJ databases">
        <title>Extensive genetic diversity and differential bi-allelic expression allows diatom success in the polar Southern Ocean.</title>
        <authorList>
            <consortium name="DOE Joint Genome Institute"/>
            <person name="Mock T."/>
            <person name="Otillar R.P."/>
            <person name="Strauss J."/>
            <person name="Dupont C."/>
            <person name="Frickenhaus S."/>
            <person name="Maumus F."/>
            <person name="Mcmullan M."/>
            <person name="Sanges R."/>
            <person name="Schmutz J."/>
            <person name="Toseland A."/>
            <person name="Valas R."/>
            <person name="Veluchamy A."/>
            <person name="Ward B.J."/>
            <person name="Allen A."/>
            <person name="Barry K."/>
            <person name="Falciatore A."/>
            <person name="Ferrante M."/>
            <person name="Fortunato A.E."/>
            <person name="Gloeckner G."/>
            <person name="Gruber A."/>
            <person name="Hipkin R."/>
            <person name="Janech M."/>
            <person name="Kroth P."/>
            <person name="Leese F."/>
            <person name="Lindquist E."/>
            <person name="Lyon B.R."/>
            <person name="Martin J."/>
            <person name="Mayer C."/>
            <person name="Parker M."/>
            <person name="Quesneville H."/>
            <person name="Raymond J."/>
            <person name="Uhlig C."/>
            <person name="Valentin K.U."/>
            <person name="Worden A.Z."/>
            <person name="Armbrust E.V."/>
            <person name="Bowler C."/>
            <person name="Green B."/>
            <person name="Moulton V."/>
            <person name="Van Oosterhout C."/>
            <person name="Grigoriev I."/>
        </authorList>
    </citation>
    <scope>NUCLEOTIDE SEQUENCE [LARGE SCALE GENOMIC DNA]</scope>
    <source>
        <strain evidence="7 8">CCMP1102</strain>
    </source>
</reference>
<dbReference type="Proteomes" id="UP000095751">
    <property type="component" value="Unassembled WGS sequence"/>
</dbReference>
<name>A0A1E7ENU0_9STRA</name>
<evidence type="ECO:0000256" key="3">
    <source>
        <dbReference type="ARBA" id="ARBA00022827"/>
    </source>
</evidence>
<dbReference type="Pfam" id="PF00175">
    <property type="entry name" value="NAD_binding_1"/>
    <property type="match status" value="1"/>
</dbReference>
<keyword evidence="4" id="KW-0560">Oxidoreductase</keyword>
<dbReference type="KEGG" id="fcy:FRACYDRAFT_221115"/>
<dbReference type="GO" id="GO:0016491">
    <property type="term" value="F:oxidoreductase activity"/>
    <property type="evidence" value="ECO:0007669"/>
    <property type="project" value="UniProtKB-KW"/>
</dbReference>
<proteinExistence type="predicted"/>
<feature type="binding site" evidence="5">
    <location>
        <position position="76"/>
    </location>
    <ligand>
        <name>FAD</name>
        <dbReference type="ChEBI" id="CHEBI:57692"/>
    </ligand>
</feature>
<keyword evidence="2 5" id="KW-0285">Flavoprotein</keyword>
<dbReference type="Gene3D" id="2.40.30.10">
    <property type="entry name" value="Translation factors"/>
    <property type="match status" value="1"/>
</dbReference>
<dbReference type="EMBL" id="KV784384">
    <property type="protein sequence ID" value="OEU07632.1"/>
    <property type="molecule type" value="Genomic_DNA"/>
</dbReference>
<evidence type="ECO:0000256" key="1">
    <source>
        <dbReference type="ARBA" id="ARBA00001974"/>
    </source>
</evidence>
<feature type="binding site" evidence="5">
    <location>
        <position position="143"/>
    </location>
    <ligand>
        <name>FAD</name>
        <dbReference type="ChEBI" id="CHEBI:57692"/>
    </ligand>
</feature>
<dbReference type="PROSITE" id="PS51384">
    <property type="entry name" value="FAD_FR"/>
    <property type="match status" value="1"/>
</dbReference>
<feature type="domain" description="FAD-binding FR-type" evidence="6">
    <location>
        <begin position="15"/>
        <end position="135"/>
    </location>
</feature>
<dbReference type="Gene3D" id="3.40.50.80">
    <property type="entry name" value="Nucleotide-binding domain of ferredoxin-NADP reductase (FNR) module"/>
    <property type="match status" value="1"/>
</dbReference>
<dbReference type="PANTHER" id="PTHR19370">
    <property type="entry name" value="NADH-CYTOCHROME B5 REDUCTASE"/>
    <property type="match status" value="1"/>
</dbReference>
<dbReference type="SUPFAM" id="SSF63380">
    <property type="entry name" value="Riboflavin synthase domain-like"/>
    <property type="match status" value="1"/>
</dbReference>
<dbReference type="InterPro" id="IPR001433">
    <property type="entry name" value="OxRdtase_FAD/NAD-bd"/>
</dbReference>
<evidence type="ECO:0000256" key="4">
    <source>
        <dbReference type="ARBA" id="ARBA00023002"/>
    </source>
</evidence>
<feature type="binding site" evidence="5">
    <location>
        <position position="96"/>
    </location>
    <ligand>
        <name>FAD</name>
        <dbReference type="ChEBI" id="CHEBI:57692"/>
    </ligand>
</feature>
<keyword evidence="3 5" id="KW-0274">FAD</keyword>
<organism evidence="7 8">
    <name type="scientific">Fragilariopsis cylindrus CCMP1102</name>
    <dbReference type="NCBI Taxonomy" id="635003"/>
    <lineage>
        <taxon>Eukaryota</taxon>
        <taxon>Sar</taxon>
        <taxon>Stramenopiles</taxon>
        <taxon>Ochrophyta</taxon>
        <taxon>Bacillariophyta</taxon>
        <taxon>Bacillariophyceae</taxon>
        <taxon>Bacillariophycidae</taxon>
        <taxon>Bacillariales</taxon>
        <taxon>Bacillariaceae</taxon>
        <taxon>Fragilariopsis</taxon>
    </lineage>
</organism>
<dbReference type="InterPro" id="IPR001834">
    <property type="entry name" value="CBR-like"/>
</dbReference>
<dbReference type="AlphaFoldDB" id="A0A1E7ENU0"/>
<evidence type="ECO:0000313" key="7">
    <source>
        <dbReference type="EMBL" id="OEU07632.1"/>
    </source>
</evidence>
<dbReference type="InParanoid" id="A0A1E7ENU0"/>